<evidence type="ECO:0000313" key="1">
    <source>
        <dbReference type="EMBL" id="TWJ07748.1"/>
    </source>
</evidence>
<dbReference type="OrthoDB" id="796912at2"/>
<dbReference type="EMBL" id="VLLL01000010">
    <property type="protein sequence ID" value="TWJ07748.1"/>
    <property type="molecule type" value="Genomic_DNA"/>
</dbReference>
<organism evidence="1 2">
    <name type="scientific">Stackebrandtia albiflava</name>
    <dbReference type="NCBI Taxonomy" id="406432"/>
    <lineage>
        <taxon>Bacteria</taxon>
        <taxon>Bacillati</taxon>
        <taxon>Actinomycetota</taxon>
        <taxon>Actinomycetes</taxon>
        <taxon>Glycomycetales</taxon>
        <taxon>Glycomycetaceae</taxon>
        <taxon>Stackebrandtia</taxon>
    </lineage>
</organism>
<protein>
    <submittedName>
        <fullName evidence="1">Uncharacterized protein</fullName>
    </submittedName>
</protein>
<keyword evidence="2" id="KW-1185">Reference proteome</keyword>
<name>A0A562UQ56_9ACTN</name>
<evidence type="ECO:0000313" key="2">
    <source>
        <dbReference type="Proteomes" id="UP000321617"/>
    </source>
</evidence>
<dbReference type="RefSeq" id="WP_147143907.1">
    <property type="nucleotide sequence ID" value="NZ_BAABIJ010000006.1"/>
</dbReference>
<proteinExistence type="predicted"/>
<dbReference type="Proteomes" id="UP000321617">
    <property type="component" value="Unassembled WGS sequence"/>
</dbReference>
<reference evidence="1 2" key="1">
    <citation type="journal article" date="2013" name="Stand. Genomic Sci.">
        <title>Genomic Encyclopedia of Type Strains, Phase I: The one thousand microbial genomes (KMG-I) project.</title>
        <authorList>
            <person name="Kyrpides N.C."/>
            <person name="Woyke T."/>
            <person name="Eisen J.A."/>
            <person name="Garrity G."/>
            <person name="Lilburn T.G."/>
            <person name="Beck B.J."/>
            <person name="Whitman W.B."/>
            <person name="Hugenholtz P."/>
            <person name="Klenk H.P."/>
        </authorList>
    </citation>
    <scope>NUCLEOTIDE SEQUENCE [LARGE SCALE GENOMIC DNA]</scope>
    <source>
        <strain evidence="1 2">DSM 45044</strain>
    </source>
</reference>
<sequence>MIDWSSLGHAYGSAEDVPARLARLESAPTDELWDDLWSALCHQGTVYSASYAALHWLTGIAGAPDRRQAVYALALAGAILGSVDRPVDAGDVRSRYAGQIEILRATASRYMHDAESDGEYVDLLETLLVCEGAVGWPESLCRGLQTEEYELDCPGCGTWMFVALGRRGTFTTVEDYALRDDVDSRPLIPASPDALTGVGLRLYRLAVRDERLRLADMLLRAFGEAHCPECDTRFTVSDLLMAG</sequence>
<accession>A0A562UQ56</accession>
<dbReference type="AlphaFoldDB" id="A0A562UQ56"/>
<comment type="caution">
    <text evidence="1">The sequence shown here is derived from an EMBL/GenBank/DDBJ whole genome shotgun (WGS) entry which is preliminary data.</text>
</comment>
<gene>
    <name evidence="1" type="ORF">LX16_4910</name>
</gene>